<dbReference type="Pfam" id="PF00668">
    <property type="entry name" value="Condensation"/>
    <property type="match status" value="2"/>
</dbReference>
<dbReference type="Gene3D" id="3.30.300.30">
    <property type="match status" value="1"/>
</dbReference>
<dbReference type="PROSITE" id="PS50075">
    <property type="entry name" value="CARRIER"/>
    <property type="match status" value="1"/>
</dbReference>
<keyword evidence="2" id="KW-0597">Phosphoprotein</keyword>
<organism evidence="6 7">
    <name type="scientific">Madurella fahalii</name>
    <dbReference type="NCBI Taxonomy" id="1157608"/>
    <lineage>
        <taxon>Eukaryota</taxon>
        <taxon>Fungi</taxon>
        <taxon>Dikarya</taxon>
        <taxon>Ascomycota</taxon>
        <taxon>Pezizomycotina</taxon>
        <taxon>Sordariomycetes</taxon>
        <taxon>Sordariomycetidae</taxon>
        <taxon>Sordariales</taxon>
        <taxon>Sordariales incertae sedis</taxon>
        <taxon>Madurella</taxon>
    </lineage>
</organism>
<dbReference type="Gene3D" id="1.10.1200.10">
    <property type="entry name" value="ACP-like"/>
    <property type="match status" value="1"/>
</dbReference>
<dbReference type="InterPro" id="IPR009081">
    <property type="entry name" value="PP-bd_ACP"/>
</dbReference>
<dbReference type="RefSeq" id="XP_070918250.1">
    <property type="nucleotide sequence ID" value="XM_071062149.1"/>
</dbReference>
<dbReference type="InterPro" id="IPR042099">
    <property type="entry name" value="ANL_N_sf"/>
</dbReference>
<dbReference type="SUPFAM" id="SSF52777">
    <property type="entry name" value="CoA-dependent acyltransferases"/>
    <property type="match status" value="5"/>
</dbReference>
<feature type="region of interest" description="Disordered" evidence="4">
    <location>
        <begin position="1612"/>
        <end position="1638"/>
    </location>
</feature>
<dbReference type="PANTHER" id="PTHR45527:SF12">
    <property type="entry name" value="NONRIBOSOMAL PEPTIDE SYNTHETASE IVOA"/>
    <property type="match status" value="1"/>
</dbReference>
<reference evidence="6 7" key="1">
    <citation type="submission" date="2024-09" db="EMBL/GenBank/DDBJ databases">
        <title>Itraconazole resistance in Madurella fahalii resulting from another homologue of gene encoding cytochrome P450 14-alpha sterol demethylase (CYP51).</title>
        <authorList>
            <person name="Yoshioka I."/>
            <person name="Fahal A.H."/>
            <person name="Kaneko S."/>
            <person name="Yaguchi T."/>
        </authorList>
    </citation>
    <scope>NUCLEOTIDE SEQUENCE [LARGE SCALE GENOMIC DNA]</scope>
    <source>
        <strain evidence="6 7">IFM 68171</strain>
    </source>
</reference>
<dbReference type="InterPro" id="IPR023213">
    <property type="entry name" value="CAT-like_dom_sf"/>
</dbReference>
<dbReference type="Proteomes" id="UP001628179">
    <property type="component" value="Unassembled WGS sequence"/>
</dbReference>
<dbReference type="PANTHER" id="PTHR45527">
    <property type="entry name" value="NONRIBOSOMAL PEPTIDE SYNTHETASE"/>
    <property type="match status" value="1"/>
</dbReference>
<evidence type="ECO:0000256" key="4">
    <source>
        <dbReference type="SAM" id="MobiDB-lite"/>
    </source>
</evidence>
<dbReference type="InterPro" id="IPR001242">
    <property type="entry name" value="Condensation_dom"/>
</dbReference>
<feature type="compositionally biased region" description="Polar residues" evidence="4">
    <location>
        <begin position="44"/>
        <end position="55"/>
    </location>
</feature>
<dbReference type="InterPro" id="IPR045851">
    <property type="entry name" value="AMP-bd_C_sf"/>
</dbReference>
<evidence type="ECO:0000256" key="3">
    <source>
        <dbReference type="ARBA" id="ARBA00022598"/>
    </source>
</evidence>
<evidence type="ECO:0000256" key="2">
    <source>
        <dbReference type="ARBA" id="ARBA00022553"/>
    </source>
</evidence>
<evidence type="ECO:0000313" key="6">
    <source>
        <dbReference type="EMBL" id="GAB1316519.1"/>
    </source>
</evidence>
<dbReference type="GeneID" id="98177472"/>
<feature type="region of interest" description="Disordered" evidence="4">
    <location>
        <begin position="830"/>
        <end position="849"/>
    </location>
</feature>
<dbReference type="InterPro" id="IPR036736">
    <property type="entry name" value="ACP-like_sf"/>
</dbReference>
<sequence>MASPLNATIIQSAELFQSAPSISLLTSSKRTSSSSSLSDASKGPWSSSASISPETPDSELGQPISPLEFWQTQTVPPVSCLSFSLARVTLDDVKHGPAAAKPAWRKLRVGQDQCHASRVLTALSLISTAGAEANEVGFAVSLGHPTNILPFRVTSNADTTIRELLEEVEATLTSTVRYWHAPPPCQTPGHPQFDIVLDLCGFPEAPGNGYTTPGSDQKPHLLLKSCFDHDNTTARLEANYDPVYVTRDSAVALLYQLDEILYQLATKPPTSNVNKLNRLSHKDLVQIRAWKRADIENLPLPPSTCVHDTVASWARRTPDAEAIDAWDVRLSFRELDTVSSALARYLMSQYGVSQGDKVPLHMDRSGLAIVCMLAVVKTGAAFVPLDPANPRERNEGIVETCKAERILVQPGLADPRPLCPSKAKTTLISWELLHSLPSDTTQALPAVTPDSLAYTIFTSGSTGRPKGVMVEHRNLSHSLAAHGGSILRQGPDSRVLQFASPAFDACITEHLAPLSNGGCVCVPDAEDRMAGLAGFINAHAVNWCFLTPSFVKLLSPEDVPGLTTVVLGGEAITNDCIDRWAARTRLINGYGPTENTIAATACVVDPNPDTRDRASIGRGITCRTWVVDAEDHTRLVPIGEIGELVLQGPSVARGYLDDEEKTRAAFVDVPWWGLNDDGEGVPDRVYKTGDLVRYLADGSLYYLGRKDTQVKVRGQRLELSEVELQIPRDKIPHAIASVPKGGAYAGALVVVMAAESAPGSAAGGGIQLLEGEVAQWALDAAAEARGILSTVLPVFAVPDIWLPIQTMPLNTSAKADRQAIARWLESIETRETGNAPAEEGPICSSPESETEGIIQDSWAHVLGLPRDRVALDCSFQSLGGDSIRAVQVLGRCRSHNIRFTVRRILEGASIRRLAAESGSQDKANIASGEESAELLHKPFPLSPVQRIYAHRAPDSPHYFNQTCVVRLREKFNPDQILSALIRLVDAHSMLRARLVKTRSKEGIVFQQEITKDAKASLFFNHHAVLSLQHAKTVIQESQHQVDIQSGPVIVADMIQVGENHTLLSLVVSHFSIDIVSWTVILEDLNSLLCTSESPLVPTLPFQIWTRQQAGEWEASWSKRATLPYPLPLVDVDKMWSVRAEDNTYGNTMRSEFSLPVGALIDKCRTASLSVLDLFLASLFLGFVKSFPDRGLETLSIFNEGHGREPWRAEQDISRTVGWFTAATPIVLPSTSIAGGSGNLWHTALRIRHVRQKVFSGGLPFQASRNGSEPMEIVFNYMGQQLTSDDSESAFEVLPEFRGDGGDHASDNMRRFSLFEISAQVDHNGVAQFTFVWPKMAKHQNGIHTWIHHTSQTLRMGVQETLSMPPSCDISHMPVDYDLCLSLLQRAQSIVQKSNSGSTIARMSPASNIQRAMLQAQKSGPHPDAYFARLLLSVQSSSKETGVDPWRLIRAWKQVVARHEILRTAFVARPDPDSSEFDQVVLDSSVSPLAEHIILDFDLPPSDDSSNLLPLLPGFLRQLGKHELPHTFTVFTPQNNPRQTFVVFECTHAIIDHHSLQTILRDLDEFYLDANANIQPAQAPQYSDLIACACQENSSAGRSSFWTDLFSNGPRPAGHLFPAPSTPNRPVAGGTSNTKPGNHRKIPVPLPPTLPSALQSLCQCRHSQNVALTPALIFRFAWALLLSRRLGASTVSFGHVLSGRDAVAVEGIEGVVGPCLNIVGCVARFESGEQTVGEVLGVLARQFLEGMEEQQGFLEFAGSFGGGVAGGDGDAGAARGSAATTALFDTLVNFRRHTDPDGHAAGPGRGGKEGLVFKALEEKDPFDYAIVVEIDHHVSGRMDLALSVWDDVVDETLAAELAKEYREILTEITVPSALDRGIVELARGLH</sequence>
<protein>
    <recommendedName>
        <fullName evidence="5">Carrier domain-containing protein</fullName>
    </recommendedName>
</protein>
<dbReference type="Gene3D" id="3.40.50.12780">
    <property type="entry name" value="N-terminal domain of ligase-like"/>
    <property type="match status" value="1"/>
</dbReference>
<dbReference type="Pfam" id="PF00550">
    <property type="entry name" value="PP-binding"/>
    <property type="match status" value="1"/>
</dbReference>
<evidence type="ECO:0000259" key="5">
    <source>
        <dbReference type="PROSITE" id="PS50075"/>
    </source>
</evidence>
<dbReference type="InterPro" id="IPR010071">
    <property type="entry name" value="AA_adenyl_dom"/>
</dbReference>
<dbReference type="InterPro" id="IPR000873">
    <property type="entry name" value="AMP-dep_synth/lig_dom"/>
</dbReference>
<evidence type="ECO:0000313" key="7">
    <source>
        <dbReference type="Proteomes" id="UP001628179"/>
    </source>
</evidence>
<feature type="region of interest" description="Disordered" evidence="4">
    <location>
        <begin position="27"/>
        <end position="63"/>
    </location>
</feature>
<keyword evidence="7" id="KW-1185">Reference proteome</keyword>
<dbReference type="Gene3D" id="3.30.559.30">
    <property type="entry name" value="Nonribosomal peptide synthetase, condensation domain"/>
    <property type="match status" value="3"/>
</dbReference>
<dbReference type="Gene3D" id="3.30.559.10">
    <property type="entry name" value="Chloramphenicol acetyltransferase-like domain"/>
    <property type="match status" value="2"/>
</dbReference>
<dbReference type="Pfam" id="PF00501">
    <property type="entry name" value="AMP-binding"/>
    <property type="match status" value="1"/>
</dbReference>
<dbReference type="NCBIfam" id="TIGR01733">
    <property type="entry name" value="AA-adenyl-dom"/>
    <property type="match status" value="1"/>
</dbReference>
<dbReference type="EMBL" id="BAAFSV010000003">
    <property type="protein sequence ID" value="GAB1316519.1"/>
    <property type="molecule type" value="Genomic_DNA"/>
</dbReference>
<dbReference type="SUPFAM" id="SSF47336">
    <property type="entry name" value="ACP-like"/>
    <property type="match status" value="1"/>
</dbReference>
<dbReference type="CDD" id="cd05918">
    <property type="entry name" value="A_NRPS_SidN3_like"/>
    <property type="match status" value="1"/>
</dbReference>
<gene>
    <name evidence="6" type="ORF">MFIFM68171_06729</name>
</gene>
<dbReference type="SUPFAM" id="SSF56801">
    <property type="entry name" value="Acetyl-CoA synthetase-like"/>
    <property type="match status" value="1"/>
</dbReference>
<comment type="caution">
    <text evidence="6">The sequence shown here is derived from an EMBL/GenBank/DDBJ whole genome shotgun (WGS) entry which is preliminary data.</text>
</comment>
<accession>A0ABQ0GFK9</accession>
<keyword evidence="1" id="KW-0596">Phosphopantetheine</keyword>
<evidence type="ECO:0000256" key="1">
    <source>
        <dbReference type="ARBA" id="ARBA00022450"/>
    </source>
</evidence>
<name>A0ABQ0GFK9_9PEZI</name>
<feature type="compositionally biased region" description="Low complexity" evidence="4">
    <location>
        <begin position="27"/>
        <end position="41"/>
    </location>
</feature>
<proteinExistence type="predicted"/>
<feature type="domain" description="Carrier" evidence="5">
    <location>
        <begin position="845"/>
        <end position="921"/>
    </location>
</feature>
<keyword evidence="3" id="KW-0436">Ligase</keyword>